<feature type="compositionally biased region" description="Polar residues" evidence="1">
    <location>
        <begin position="524"/>
        <end position="542"/>
    </location>
</feature>
<feature type="transmembrane region" description="Helical" evidence="2">
    <location>
        <begin position="320"/>
        <end position="342"/>
    </location>
</feature>
<feature type="compositionally biased region" description="Low complexity" evidence="1">
    <location>
        <begin position="287"/>
        <end position="309"/>
    </location>
</feature>
<feature type="compositionally biased region" description="Low complexity" evidence="1">
    <location>
        <begin position="487"/>
        <end position="508"/>
    </location>
</feature>
<dbReference type="Gene3D" id="2.60.120.260">
    <property type="entry name" value="Galactose-binding domain-like"/>
    <property type="match status" value="2"/>
</dbReference>
<sequence>MASFSLTVEDSSPLLVYDPPGAWSDSSQDDPLLPSYSGQSYHSTTTQGATATIEFYGIGITVLGGKRPQYGSFMVSVDGVLVVSDGSARGGSNVTKQILATVSGLPVGRHRAVIENAGGSPVDIDSVVIIDQVGSSGSATEMEGRIIEDSDPILSYAPSAAAWGQNQLEMFQGGTIRFSQNPNAAVSLPFNGEAIAIYGTVSPDHADMKVTLNGETSILKGGSNGGVNRLHPQVLLYYRSGLGSGTHNLNFAVESPRPDAPFIDLDSITIFSAAPAGVPVASSIARRPTEAATTVRPTATAAGSQAGSSDEGGKRMSKGALAGTIVGGVVVLLVCLALFLAWRWRRRRMARHDRDNEPQVQEKNNGILSSLGLFRRSDSPVSPDLPMQQEPRAINGMTISAPLENSVFVFPPRPTFNSIPAKPAADARHSIAPSYYGSPESGRTHMSLGSTSSATPLIRPPMGRTDPARCFRGPAVPRVPVPPLPIHSPSMSSASSQDGVFSARSSPRPRNPPLAYEPDLPHSRSPSYTSPSARYSASSVRSPQRPIRLTDNKI</sequence>
<dbReference type="Proteomes" id="UP000298030">
    <property type="component" value="Unassembled WGS sequence"/>
</dbReference>
<dbReference type="EMBL" id="QPFP01000023">
    <property type="protein sequence ID" value="TEB30341.1"/>
    <property type="molecule type" value="Genomic_DNA"/>
</dbReference>
<comment type="caution">
    <text evidence="3">The sequence shown here is derived from an EMBL/GenBank/DDBJ whole genome shotgun (WGS) entry which is preliminary data.</text>
</comment>
<evidence type="ECO:0000256" key="2">
    <source>
        <dbReference type="SAM" id="Phobius"/>
    </source>
</evidence>
<dbReference type="AlphaFoldDB" id="A0A4Y7T8L9"/>
<feature type="compositionally biased region" description="Pro residues" evidence="1">
    <location>
        <begin position="477"/>
        <end position="486"/>
    </location>
</feature>
<name>A0A4Y7T8L9_COPMI</name>
<gene>
    <name evidence="3" type="ORF">FA13DRAFT_1733648</name>
</gene>
<evidence type="ECO:0000313" key="3">
    <source>
        <dbReference type="EMBL" id="TEB30341.1"/>
    </source>
</evidence>
<accession>A0A4Y7T8L9</accession>
<evidence type="ECO:0000256" key="1">
    <source>
        <dbReference type="SAM" id="MobiDB-lite"/>
    </source>
</evidence>
<reference evidence="3 4" key="1">
    <citation type="journal article" date="2019" name="Nat. Ecol. Evol.">
        <title>Megaphylogeny resolves global patterns of mushroom evolution.</title>
        <authorList>
            <person name="Varga T."/>
            <person name="Krizsan K."/>
            <person name="Foldi C."/>
            <person name="Dima B."/>
            <person name="Sanchez-Garcia M."/>
            <person name="Sanchez-Ramirez S."/>
            <person name="Szollosi G.J."/>
            <person name="Szarkandi J.G."/>
            <person name="Papp V."/>
            <person name="Albert L."/>
            <person name="Andreopoulos W."/>
            <person name="Angelini C."/>
            <person name="Antonin V."/>
            <person name="Barry K.W."/>
            <person name="Bougher N.L."/>
            <person name="Buchanan P."/>
            <person name="Buyck B."/>
            <person name="Bense V."/>
            <person name="Catcheside P."/>
            <person name="Chovatia M."/>
            <person name="Cooper J."/>
            <person name="Damon W."/>
            <person name="Desjardin D."/>
            <person name="Finy P."/>
            <person name="Geml J."/>
            <person name="Haridas S."/>
            <person name="Hughes K."/>
            <person name="Justo A."/>
            <person name="Karasinski D."/>
            <person name="Kautmanova I."/>
            <person name="Kiss B."/>
            <person name="Kocsube S."/>
            <person name="Kotiranta H."/>
            <person name="LaButti K.M."/>
            <person name="Lechner B.E."/>
            <person name="Liimatainen K."/>
            <person name="Lipzen A."/>
            <person name="Lukacs Z."/>
            <person name="Mihaltcheva S."/>
            <person name="Morgado L.N."/>
            <person name="Niskanen T."/>
            <person name="Noordeloos M.E."/>
            <person name="Ohm R.A."/>
            <person name="Ortiz-Santana B."/>
            <person name="Ovrebo C."/>
            <person name="Racz N."/>
            <person name="Riley R."/>
            <person name="Savchenko A."/>
            <person name="Shiryaev A."/>
            <person name="Soop K."/>
            <person name="Spirin V."/>
            <person name="Szebenyi C."/>
            <person name="Tomsovsky M."/>
            <person name="Tulloss R.E."/>
            <person name="Uehling J."/>
            <person name="Grigoriev I.V."/>
            <person name="Vagvolgyi C."/>
            <person name="Papp T."/>
            <person name="Martin F.M."/>
            <person name="Miettinen O."/>
            <person name="Hibbett D.S."/>
            <person name="Nagy L.G."/>
        </authorList>
    </citation>
    <scope>NUCLEOTIDE SEQUENCE [LARGE SCALE GENOMIC DNA]</scope>
    <source>
        <strain evidence="3 4">FP101781</strain>
    </source>
</reference>
<feature type="region of interest" description="Disordered" evidence="1">
    <location>
        <begin position="432"/>
        <end position="554"/>
    </location>
</feature>
<protein>
    <recommendedName>
        <fullName evidence="5">Transmembrane protein</fullName>
    </recommendedName>
</protein>
<keyword evidence="2" id="KW-0812">Transmembrane</keyword>
<organism evidence="3 4">
    <name type="scientific">Coprinellus micaceus</name>
    <name type="common">Glistening ink-cap mushroom</name>
    <name type="synonym">Coprinus micaceus</name>
    <dbReference type="NCBI Taxonomy" id="71717"/>
    <lineage>
        <taxon>Eukaryota</taxon>
        <taxon>Fungi</taxon>
        <taxon>Dikarya</taxon>
        <taxon>Basidiomycota</taxon>
        <taxon>Agaricomycotina</taxon>
        <taxon>Agaricomycetes</taxon>
        <taxon>Agaricomycetidae</taxon>
        <taxon>Agaricales</taxon>
        <taxon>Agaricineae</taxon>
        <taxon>Psathyrellaceae</taxon>
        <taxon>Coprinellus</taxon>
    </lineage>
</organism>
<feature type="region of interest" description="Disordered" evidence="1">
    <location>
        <begin position="287"/>
        <end position="315"/>
    </location>
</feature>
<keyword evidence="4" id="KW-1185">Reference proteome</keyword>
<dbReference type="STRING" id="71717.A0A4Y7T8L9"/>
<dbReference type="OrthoDB" id="3258237at2759"/>
<evidence type="ECO:0000313" key="4">
    <source>
        <dbReference type="Proteomes" id="UP000298030"/>
    </source>
</evidence>
<keyword evidence="2" id="KW-1133">Transmembrane helix</keyword>
<keyword evidence="2" id="KW-0472">Membrane</keyword>
<proteinExistence type="predicted"/>
<evidence type="ECO:0008006" key="5">
    <source>
        <dbReference type="Google" id="ProtNLM"/>
    </source>
</evidence>